<comment type="caution">
    <text evidence="1">The sequence shown here is derived from an EMBL/GenBank/DDBJ whole genome shotgun (WGS) entry which is preliminary data.</text>
</comment>
<dbReference type="EMBL" id="VSSQ01003568">
    <property type="protein sequence ID" value="MPM21324.1"/>
    <property type="molecule type" value="Genomic_DNA"/>
</dbReference>
<gene>
    <name evidence="1" type="ORF">SDC9_67768</name>
</gene>
<accession>A0A644Y559</accession>
<evidence type="ECO:0000313" key="1">
    <source>
        <dbReference type="EMBL" id="MPM21324.1"/>
    </source>
</evidence>
<name>A0A644Y559_9ZZZZ</name>
<proteinExistence type="predicted"/>
<reference evidence="1" key="1">
    <citation type="submission" date="2019-08" db="EMBL/GenBank/DDBJ databases">
        <authorList>
            <person name="Kucharzyk K."/>
            <person name="Murdoch R.W."/>
            <person name="Higgins S."/>
            <person name="Loffler F."/>
        </authorList>
    </citation>
    <scope>NUCLEOTIDE SEQUENCE</scope>
</reference>
<organism evidence="1">
    <name type="scientific">bioreactor metagenome</name>
    <dbReference type="NCBI Taxonomy" id="1076179"/>
    <lineage>
        <taxon>unclassified sequences</taxon>
        <taxon>metagenomes</taxon>
        <taxon>ecological metagenomes</taxon>
    </lineage>
</organism>
<protein>
    <submittedName>
        <fullName evidence="1">Uncharacterized protein</fullName>
    </submittedName>
</protein>
<sequence length="57" mass="6816">MHNYTNMYELFEGEPRAKQYFDKLPNYVREQITSHVDGINSFENLKDYAENVLRGDD</sequence>
<dbReference type="AlphaFoldDB" id="A0A644Y559"/>